<dbReference type="InterPro" id="IPR045255">
    <property type="entry name" value="RanBP1-like"/>
</dbReference>
<feature type="compositionally biased region" description="Low complexity" evidence="1">
    <location>
        <begin position="63"/>
        <end position="74"/>
    </location>
</feature>
<dbReference type="PANTHER" id="PTHR23138">
    <property type="entry name" value="RAN BINDING PROTEIN"/>
    <property type="match status" value="1"/>
</dbReference>
<dbReference type="EMBL" id="MCFI01000003">
    <property type="protein sequence ID" value="ORY86280.1"/>
    <property type="molecule type" value="Genomic_DNA"/>
</dbReference>
<feature type="region of interest" description="Disordered" evidence="1">
    <location>
        <begin position="34"/>
        <end position="94"/>
    </location>
</feature>
<evidence type="ECO:0000256" key="1">
    <source>
        <dbReference type="SAM" id="MobiDB-lite"/>
    </source>
</evidence>
<dbReference type="GO" id="GO:0005096">
    <property type="term" value="F:GTPase activator activity"/>
    <property type="evidence" value="ECO:0007669"/>
    <property type="project" value="TreeGrafter"/>
</dbReference>
<dbReference type="STRING" id="56484.A0A1Y2FQL8"/>
<sequence>MSDTKADQSISGAIANAASTVSDEAKALFGGVSAAVTGASTTTTKDTASPATATESKKDAEAAPKSIAEAAPTKTTDDAADEDKAEEEEADVHFEPVIKLDKAVETATNEESEEAVFKMRAKLFRYDKEAGEWKERGTGDVKFLKHKESGKTRLVMRRDKTLKVCANHYIMPDMTLSPNVGSDRSWVYATSADVSEGTATADTLAIRFANAENAGLFKDAFEVAQKGNKEAFEKK</sequence>
<feature type="domain" description="RanBD1" evidence="2">
    <location>
        <begin position="93"/>
        <end position="230"/>
    </location>
</feature>
<dbReference type="InterPro" id="IPR000156">
    <property type="entry name" value="Ran_bind_dom"/>
</dbReference>
<evidence type="ECO:0000259" key="2">
    <source>
        <dbReference type="PROSITE" id="PS50196"/>
    </source>
</evidence>
<organism evidence="3 4">
    <name type="scientific">Protomyces lactucae-debilis</name>
    <dbReference type="NCBI Taxonomy" id="2754530"/>
    <lineage>
        <taxon>Eukaryota</taxon>
        <taxon>Fungi</taxon>
        <taxon>Dikarya</taxon>
        <taxon>Ascomycota</taxon>
        <taxon>Taphrinomycotina</taxon>
        <taxon>Taphrinomycetes</taxon>
        <taxon>Taphrinales</taxon>
        <taxon>Protomycetaceae</taxon>
        <taxon>Protomyces</taxon>
    </lineage>
</organism>
<dbReference type="SUPFAM" id="SSF50729">
    <property type="entry name" value="PH domain-like"/>
    <property type="match status" value="1"/>
</dbReference>
<reference evidence="3 4" key="1">
    <citation type="submission" date="2016-07" db="EMBL/GenBank/DDBJ databases">
        <title>Pervasive Adenine N6-methylation of Active Genes in Fungi.</title>
        <authorList>
            <consortium name="DOE Joint Genome Institute"/>
            <person name="Mondo S.J."/>
            <person name="Dannebaum R.O."/>
            <person name="Kuo R.C."/>
            <person name="Labutti K."/>
            <person name="Haridas S."/>
            <person name="Kuo A."/>
            <person name="Salamov A."/>
            <person name="Ahrendt S.R."/>
            <person name="Lipzen A."/>
            <person name="Sullivan W."/>
            <person name="Andreopoulos W.B."/>
            <person name="Clum A."/>
            <person name="Lindquist E."/>
            <person name="Daum C."/>
            <person name="Ramamoorthy G.K."/>
            <person name="Gryganskyi A."/>
            <person name="Culley D."/>
            <person name="Magnuson J.K."/>
            <person name="James T.Y."/>
            <person name="O'Malley M.A."/>
            <person name="Stajich J.E."/>
            <person name="Spatafora J.W."/>
            <person name="Visel A."/>
            <person name="Grigoriev I.V."/>
        </authorList>
    </citation>
    <scope>NUCLEOTIDE SEQUENCE [LARGE SCALE GENOMIC DNA]</scope>
    <source>
        <strain evidence="3 4">12-1054</strain>
    </source>
</reference>
<dbReference type="GO" id="GO:0006913">
    <property type="term" value="P:nucleocytoplasmic transport"/>
    <property type="evidence" value="ECO:0007669"/>
    <property type="project" value="InterPro"/>
</dbReference>
<dbReference type="CDD" id="cd13179">
    <property type="entry name" value="RanBD_RanBP1"/>
    <property type="match status" value="1"/>
</dbReference>
<dbReference type="Proteomes" id="UP000193685">
    <property type="component" value="Unassembled WGS sequence"/>
</dbReference>
<name>A0A1Y2FQL8_PROLT</name>
<dbReference type="GO" id="GO:0005643">
    <property type="term" value="C:nuclear pore"/>
    <property type="evidence" value="ECO:0007669"/>
    <property type="project" value="TreeGrafter"/>
</dbReference>
<dbReference type="PANTHER" id="PTHR23138:SF87">
    <property type="entry name" value="E3 SUMO-PROTEIN LIGASE RANBP2"/>
    <property type="match status" value="1"/>
</dbReference>
<dbReference type="OrthoDB" id="2357150at2759"/>
<accession>A0A1Y2FQL8</accession>
<comment type="caution">
    <text evidence="3">The sequence shown here is derived from an EMBL/GenBank/DDBJ whole genome shotgun (WGS) entry which is preliminary data.</text>
</comment>
<dbReference type="PROSITE" id="PS50196">
    <property type="entry name" value="RANBD1"/>
    <property type="match status" value="1"/>
</dbReference>
<dbReference type="Gene3D" id="2.30.29.30">
    <property type="entry name" value="Pleckstrin-homology domain (PH domain)/Phosphotyrosine-binding domain (PTB)"/>
    <property type="match status" value="1"/>
</dbReference>
<keyword evidence="4" id="KW-1185">Reference proteome</keyword>
<protein>
    <submittedName>
        <fullName evidence="3">RanBP1 domain-domain-containing protein</fullName>
    </submittedName>
</protein>
<dbReference type="SMART" id="SM00160">
    <property type="entry name" value="RanBD"/>
    <property type="match status" value="1"/>
</dbReference>
<evidence type="ECO:0000313" key="4">
    <source>
        <dbReference type="Proteomes" id="UP000193685"/>
    </source>
</evidence>
<gene>
    <name evidence="3" type="ORF">BCR37DRAFT_385743</name>
</gene>
<dbReference type="OMA" id="SANTFKE"/>
<dbReference type="AlphaFoldDB" id="A0A1Y2FQL8"/>
<proteinExistence type="predicted"/>
<dbReference type="GO" id="GO:0005737">
    <property type="term" value="C:cytoplasm"/>
    <property type="evidence" value="ECO:0007669"/>
    <property type="project" value="TreeGrafter"/>
</dbReference>
<dbReference type="Pfam" id="PF00638">
    <property type="entry name" value="Ran_BP1"/>
    <property type="match status" value="1"/>
</dbReference>
<feature type="compositionally biased region" description="Acidic residues" evidence="1">
    <location>
        <begin position="78"/>
        <end position="90"/>
    </location>
</feature>
<feature type="compositionally biased region" description="Low complexity" evidence="1">
    <location>
        <begin position="34"/>
        <end position="54"/>
    </location>
</feature>
<dbReference type="InterPro" id="IPR045256">
    <property type="entry name" value="RanBP1_RanBD"/>
</dbReference>
<dbReference type="InterPro" id="IPR011993">
    <property type="entry name" value="PH-like_dom_sf"/>
</dbReference>
<dbReference type="FunFam" id="2.30.29.30:FF:000312">
    <property type="entry name" value="Ran binding protein 1"/>
    <property type="match status" value="1"/>
</dbReference>
<evidence type="ECO:0000313" key="3">
    <source>
        <dbReference type="EMBL" id="ORY86280.1"/>
    </source>
</evidence>
<dbReference type="RefSeq" id="XP_040727462.1">
    <property type="nucleotide sequence ID" value="XM_040870382.1"/>
</dbReference>
<dbReference type="GeneID" id="63786981"/>